<gene>
    <name evidence="2" type="primary">abgT_1</name>
    <name evidence="2" type="ORF">NCTC10717_00520</name>
</gene>
<dbReference type="Proteomes" id="UP000254575">
    <property type="component" value="Unassembled WGS sequence"/>
</dbReference>
<keyword evidence="1" id="KW-1133">Transmembrane helix</keyword>
<dbReference type="GO" id="GO:1902604">
    <property type="term" value="P:p-aminobenzoyl-glutamate transmembrane transport"/>
    <property type="evidence" value="ECO:0007669"/>
    <property type="project" value="InterPro"/>
</dbReference>
<dbReference type="PANTHER" id="PTHR30282:SF0">
    <property type="entry name" value="P-AMINOBENZOYL-GLUTAMATE TRANSPORT PROTEIN"/>
    <property type="match status" value="1"/>
</dbReference>
<evidence type="ECO:0000313" key="2">
    <source>
        <dbReference type="EMBL" id="SUO92382.1"/>
    </source>
</evidence>
<dbReference type="OrthoDB" id="3314392at2"/>
<feature type="transmembrane region" description="Helical" evidence="1">
    <location>
        <begin position="414"/>
        <end position="434"/>
    </location>
</feature>
<feature type="transmembrane region" description="Helical" evidence="1">
    <location>
        <begin position="124"/>
        <end position="147"/>
    </location>
</feature>
<organism evidence="2 3">
    <name type="scientific">Suttonella indologenes</name>
    <dbReference type="NCBI Taxonomy" id="13276"/>
    <lineage>
        <taxon>Bacteria</taxon>
        <taxon>Pseudomonadati</taxon>
        <taxon>Pseudomonadota</taxon>
        <taxon>Gammaproteobacteria</taxon>
        <taxon>Cardiobacteriales</taxon>
        <taxon>Cardiobacteriaceae</taxon>
        <taxon>Suttonella</taxon>
    </lineage>
</organism>
<dbReference type="PANTHER" id="PTHR30282">
    <property type="entry name" value="P-AMINOBENZOYL GLUTAMATE TRANSPORTER"/>
    <property type="match status" value="1"/>
</dbReference>
<keyword evidence="1" id="KW-0472">Membrane</keyword>
<feature type="transmembrane region" description="Helical" evidence="1">
    <location>
        <begin position="382"/>
        <end position="402"/>
    </location>
</feature>
<dbReference type="GO" id="GO:0015558">
    <property type="term" value="F:secondary active p-aminobenzoyl-glutamate transmembrane transporter activity"/>
    <property type="evidence" value="ECO:0007669"/>
    <property type="project" value="InterPro"/>
</dbReference>
<sequence length="507" mass="55448">MTETKTKQGFFNRFLNAVEFIGNKLPNPFMLFVYLTLIVMLASWLMSSQGLSVVHPGKGEVLPIKNLISGEGVEYMLTSLLKNFTGFAPLGLVLVMMMGIGLTEKVGLFDYAIRRSIMRSPPALLTYSIAFVGIMGNIASDAAMLLIPPIAAMVFYKVGRHPLAGLAVGYAASSAGFTANLFIAGTDALLAGISTQAAKIVDTNIEVTPVANWYFNIASVFMLTLLAGFITTRIIEPRLGRYEGEEVHVEMEEDSPKAPKALRNACIAGLMYIVFFTVAIVMEGSILRNPDFSLTPQPLFLKGIIPILFGFFLIVGVTYGITIGKIKSSNDMVNYMSESVRDLAGYIVLIFVIAQFIAFFTWSNIGTWIAVNGASFLKDINFTGIELIIAYIIFTASLNFMITSGSAKWALEAPVFIPMFMALGYNPGFVQAAYRIADSSTNIITPLMPYMVIILTFMQKYDKRAGIGTLISLMLPYSLIFLASWIVLILIFFYLGIPFGPGVGAHL</sequence>
<evidence type="ECO:0000313" key="3">
    <source>
        <dbReference type="Proteomes" id="UP000254575"/>
    </source>
</evidence>
<feature type="transmembrane region" description="Helical" evidence="1">
    <location>
        <begin position="84"/>
        <end position="103"/>
    </location>
</feature>
<dbReference type="AlphaFoldDB" id="A0A380MJ08"/>
<feature type="transmembrane region" description="Helical" evidence="1">
    <location>
        <begin position="265"/>
        <end position="287"/>
    </location>
</feature>
<keyword evidence="3" id="KW-1185">Reference proteome</keyword>
<dbReference type="RefSeq" id="WP_115217811.1">
    <property type="nucleotide sequence ID" value="NZ_UHIA01000003.1"/>
</dbReference>
<feature type="transmembrane region" description="Helical" evidence="1">
    <location>
        <begin position="29"/>
        <end position="46"/>
    </location>
</feature>
<feature type="transmembrane region" description="Helical" evidence="1">
    <location>
        <begin position="213"/>
        <end position="232"/>
    </location>
</feature>
<evidence type="ECO:0000256" key="1">
    <source>
        <dbReference type="SAM" id="Phobius"/>
    </source>
</evidence>
<feature type="transmembrane region" description="Helical" evidence="1">
    <location>
        <begin position="299"/>
        <end position="322"/>
    </location>
</feature>
<reference evidence="2 3" key="1">
    <citation type="submission" date="2018-06" db="EMBL/GenBank/DDBJ databases">
        <authorList>
            <consortium name="Pathogen Informatics"/>
            <person name="Doyle S."/>
        </authorList>
    </citation>
    <scope>NUCLEOTIDE SEQUENCE [LARGE SCALE GENOMIC DNA]</scope>
    <source>
        <strain evidence="2 3">NCTC10717</strain>
    </source>
</reference>
<dbReference type="EMBL" id="UHIA01000003">
    <property type="protein sequence ID" value="SUO92382.1"/>
    <property type="molecule type" value="Genomic_DNA"/>
</dbReference>
<feature type="transmembrane region" description="Helical" evidence="1">
    <location>
        <begin position="440"/>
        <end position="458"/>
    </location>
</feature>
<feature type="transmembrane region" description="Helical" evidence="1">
    <location>
        <begin position="343"/>
        <end position="362"/>
    </location>
</feature>
<dbReference type="Pfam" id="PF03806">
    <property type="entry name" value="ABG_transport"/>
    <property type="match status" value="1"/>
</dbReference>
<feature type="transmembrane region" description="Helical" evidence="1">
    <location>
        <begin position="470"/>
        <end position="497"/>
    </location>
</feature>
<name>A0A380MJ08_9GAMM</name>
<keyword evidence="1" id="KW-0812">Transmembrane</keyword>
<proteinExistence type="predicted"/>
<protein>
    <submittedName>
        <fullName evidence="2">Aminobenzoyl-glutamate transport protein</fullName>
    </submittedName>
</protein>
<dbReference type="InterPro" id="IPR004697">
    <property type="entry name" value="AbgT"/>
</dbReference>
<accession>A0A380MJ08</accession>